<dbReference type="GO" id="GO:0003886">
    <property type="term" value="F:DNA (cytosine-5-)-methyltransferase activity"/>
    <property type="evidence" value="ECO:0007669"/>
    <property type="project" value="UniProtKB-EC"/>
</dbReference>
<dbReference type="Gene3D" id="3.40.50.150">
    <property type="entry name" value="Vaccinia Virus protein VP39"/>
    <property type="match status" value="1"/>
</dbReference>
<dbReference type="Gene3D" id="3.90.120.10">
    <property type="entry name" value="DNA Methylase, subunit A, domain 2"/>
    <property type="match status" value="1"/>
</dbReference>
<dbReference type="GeneID" id="80349600"/>
<dbReference type="InterPro" id="IPR031303">
    <property type="entry name" value="C5_meth_CS"/>
</dbReference>
<dbReference type="Pfam" id="PF00145">
    <property type="entry name" value="DNA_methylase"/>
    <property type="match status" value="1"/>
</dbReference>
<dbReference type="GO" id="GO:0003677">
    <property type="term" value="F:DNA binding"/>
    <property type="evidence" value="ECO:0007669"/>
    <property type="project" value="TreeGrafter"/>
</dbReference>
<keyword evidence="5" id="KW-0680">Restriction system</keyword>
<evidence type="ECO:0000256" key="2">
    <source>
        <dbReference type="ARBA" id="ARBA00022603"/>
    </source>
</evidence>
<keyword evidence="7" id="KW-1185">Reference proteome</keyword>
<sequence length="532" mass="59318">MLELMDWFCGAGGSSQGAHAVPGVRVSRAANHWDRAIETHASNFPDTDHYLGDIREAKDKVARWPVADLFWASPECPQWSSARGKTRDYDRTMQGDLFDTPRDEAADRSRALMEEVPMYLRGVIERGGKVRAGVVENVVEVRAWDQWDRWLGEIRALGYRTRVIAMNSMHAQPTRTPVAPQSRDRLYVAYWDTGLGREPDWSKWLRPLAYCTTCEEWVAALQVFKNQGSDMGRYRQQYHYRCPRVRCRNAVVEPPTMPAAAAIDWSEPGERIGDKPIKTFRDKKTKEVIGVGPLAPKTMERIKAGLRRYASMPMVVPTGGTWREAPVPVTLPFAARTTRENDGVMIPPLLVPVEGRDGKQARPATWPQRVQTTRAETALAFLPFVAELRGGGSDARAVTEALATVTASGNHHGLVVPPGGVPPQLRDALLVPYYGTGAARPVDRPMGTQSTRDRYALVDAISETTIDDVRFRMLKPREIGDAMAFTTGYTVLGNNREQVRQYGNAVTPPVAEILISALVEAITGEDIDRWSR</sequence>
<proteinExistence type="predicted"/>
<evidence type="ECO:0000313" key="6">
    <source>
        <dbReference type="EMBL" id="BCK57390.1"/>
    </source>
</evidence>
<dbReference type="PANTHER" id="PTHR10629:SF52">
    <property type="entry name" value="DNA (CYTOSINE-5)-METHYLTRANSFERASE 1"/>
    <property type="match status" value="1"/>
</dbReference>
<dbReference type="RefSeq" id="WP_187684299.1">
    <property type="nucleotide sequence ID" value="NZ_AP023396.1"/>
</dbReference>
<keyword evidence="3 6" id="KW-0808">Transferase</keyword>
<dbReference type="PANTHER" id="PTHR10629">
    <property type="entry name" value="CYTOSINE-SPECIFIC METHYLTRANSFERASE"/>
    <property type="match status" value="1"/>
</dbReference>
<dbReference type="EMBL" id="AP023396">
    <property type="protein sequence ID" value="BCK57390.1"/>
    <property type="molecule type" value="Genomic_DNA"/>
</dbReference>
<dbReference type="AlphaFoldDB" id="A0A7G1KQG9"/>
<dbReference type="InterPro" id="IPR001525">
    <property type="entry name" value="C5_MeTfrase"/>
</dbReference>
<organism evidence="6 7">
    <name type="scientific">Nocardia wallacei</name>
    <dbReference type="NCBI Taxonomy" id="480035"/>
    <lineage>
        <taxon>Bacteria</taxon>
        <taxon>Bacillati</taxon>
        <taxon>Actinomycetota</taxon>
        <taxon>Actinomycetes</taxon>
        <taxon>Mycobacteriales</taxon>
        <taxon>Nocardiaceae</taxon>
        <taxon>Nocardia</taxon>
    </lineage>
</organism>
<dbReference type="Proteomes" id="UP000516173">
    <property type="component" value="Chromosome"/>
</dbReference>
<reference evidence="6 7" key="1">
    <citation type="submission" date="2020-08" db="EMBL/GenBank/DDBJ databases">
        <title>Genome Sequencing of Nocardia wallacei strain FMUON74 and assembly.</title>
        <authorList>
            <person name="Toyokawa M."/>
            <person name="Uesaka K."/>
        </authorList>
    </citation>
    <scope>NUCLEOTIDE SEQUENCE [LARGE SCALE GENOMIC DNA]</scope>
    <source>
        <strain evidence="6 7">FMUON74</strain>
    </source>
</reference>
<dbReference type="GO" id="GO:0044027">
    <property type="term" value="P:negative regulation of gene expression via chromosomal CpG island methylation"/>
    <property type="evidence" value="ECO:0007669"/>
    <property type="project" value="TreeGrafter"/>
</dbReference>
<dbReference type="REBASE" id="441134">
    <property type="entry name" value="M.Nwa74ORF51620P"/>
</dbReference>
<keyword evidence="2 6" id="KW-0489">Methyltransferase</keyword>
<dbReference type="GO" id="GO:0009307">
    <property type="term" value="P:DNA restriction-modification system"/>
    <property type="evidence" value="ECO:0007669"/>
    <property type="project" value="UniProtKB-KW"/>
</dbReference>
<evidence type="ECO:0000256" key="1">
    <source>
        <dbReference type="ARBA" id="ARBA00011975"/>
    </source>
</evidence>
<name>A0A7G1KQG9_9NOCA</name>
<dbReference type="PROSITE" id="PS00095">
    <property type="entry name" value="C5_MTASE_2"/>
    <property type="match status" value="1"/>
</dbReference>
<protein>
    <recommendedName>
        <fullName evidence="1">DNA (cytosine-5-)-methyltransferase</fullName>
        <ecNumber evidence="1">2.1.1.37</ecNumber>
    </recommendedName>
</protein>
<dbReference type="KEGG" id="nwl:NWFMUON74_51620"/>
<gene>
    <name evidence="6" type="primary">dcm</name>
    <name evidence="6" type="ORF">NWFMUON74_51620</name>
</gene>
<evidence type="ECO:0000256" key="5">
    <source>
        <dbReference type="ARBA" id="ARBA00022747"/>
    </source>
</evidence>
<accession>A0A7G1KQG9</accession>
<keyword evidence="4" id="KW-0949">S-adenosyl-L-methionine</keyword>
<evidence type="ECO:0000313" key="7">
    <source>
        <dbReference type="Proteomes" id="UP000516173"/>
    </source>
</evidence>
<dbReference type="EC" id="2.1.1.37" evidence="1"/>
<dbReference type="InterPro" id="IPR029063">
    <property type="entry name" value="SAM-dependent_MTases_sf"/>
</dbReference>
<dbReference type="InterPro" id="IPR050390">
    <property type="entry name" value="C5-Methyltransferase"/>
</dbReference>
<dbReference type="SUPFAM" id="SSF53335">
    <property type="entry name" value="S-adenosyl-L-methionine-dependent methyltransferases"/>
    <property type="match status" value="1"/>
</dbReference>
<dbReference type="GO" id="GO:0032259">
    <property type="term" value="P:methylation"/>
    <property type="evidence" value="ECO:0007669"/>
    <property type="project" value="UniProtKB-KW"/>
</dbReference>
<evidence type="ECO:0000256" key="3">
    <source>
        <dbReference type="ARBA" id="ARBA00022679"/>
    </source>
</evidence>
<evidence type="ECO:0000256" key="4">
    <source>
        <dbReference type="ARBA" id="ARBA00022691"/>
    </source>
</evidence>